<organism evidence="4 5">
    <name type="scientific">Dictyobacter kobayashii</name>
    <dbReference type="NCBI Taxonomy" id="2014872"/>
    <lineage>
        <taxon>Bacteria</taxon>
        <taxon>Bacillati</taxon>
        <taxon>Chloroflexota</taxon>
        <taxon>Ktedonobacteria</taxon>
        <taxon>Ktedonobacterales</taxon>
        <taxon>Dictyobacteraceae</taxon>
        <taxon>Dictyobacter</taxon>
    </lineage>
</organism>
<name>A0A402AUI0_9CHLR</name>
<dbReference type="InterPro" id="IPR050595">
    <property type="entry name" value="Bact_response_regulator"/>
</dbReference>
<dbReference type="InterPro" id="IPR011006">
    <property type="entry name" value="CheY-like_superfamily"/>
</dbReference>
<comment type="caution">
    <text evidence="4">The sequence shown here is derived from an EMBL/GenBank/DDBJ whole genome shotgun (WGS) entry which is preliminary data.</text>
</comment>
<evidence type="ECO:0000313" key="5">
    <source>
        <dbReference type="Proteomes" id="UP000287188"/>
    </source>
</evidence>
<dbReference type="EMBL" id="BIFS01000002">
    <property type="protein sequence ID" value="GCE22725.1"/>
    <property type="molecule type" value="Genomic_DNA"/>
</dbReference>
<dbReference type="Pfam" id="PF00072">
    <property type="entry name" value="Response_reg"/>
    <property type="match status" value="1"/>
</dbReference>
<dbReference type="PANTHER" id="PTHR44591:SF3">
    <property type="entry name" value="RESPONSE REGULATORY DOMAIN-CONTAINING PROTEIN"/>
    <property type="match status" value="1"/>
</dbReference>
<gene>
    <name evidence="4" type="ORF">KDK_65250</name>
</gene>
<dbReference type="SMART" id="SM00448">
    <property type="entry name" value="REC"/>
    <property type="match status" value="1"/>
</dbReference>
<dbReference type="SUPFAM" id="SSF52172">
    <property type="entry name" value="CheY-like"/>
    <property type="match status" value="1"/>
</dbReference>
<feature type="domain" description="Response regulatory" evidence="3">
    <location>
        <begin position="4"/>
        <end position="122"/>
    </location>
</feature>
<evidence type="ECO:0000256" key="1">
    <source>
        <dbReference type="ARBA" id="ARBA00022553"/>
    </source>
</evidence>
<dbReference type="PANTHER" id="PTHR44591">
    <property type="entry name" value="STRESS RESPONSE REGULATOR PROTEIN 1"/>
    <property type="match status" value="1"/>
</dbReference>
<dbReference type="Proteomes" id="UP000287188">
    <property type="component" value="Unassembled WGS sequence"/>
</dbReference>
<evidence type="ECO:0000259" key="3">
    <source>
        <dbReference type="PROSITE" id="PS50110"/>
    </source>
</evidence>
<sequence length="130" mass="14950">MTTRILVIEDEPDILELYRLLLETEGYEVHATDIAYSDVTEVERIQPHLIILDLMIGLKQEGWTFLELLQRNPQTASIPLMLCTAAEHELKDRIDELKTPSIDIVFKPFDVEELLQVIQKLLALSPIKTP</sequence>
<dbReference type="PROSITE" id="PS50110">
    <property type="entry name" value="RESPONSE_REGULATORY"/>
    <property type="match status" value="1"/>
</dbReference>
<feature type="modified residue" description="4-aspartylphosphate" evidence="2">
    <location>
        <position position="53"/>
    </location>
</feature>
<dbReference type="InterPro" id="IPR001789">
    <property type="entry name" value="Sig_transdc_resp-reg_receiver"/>
</dbReference>
<evidence type="ECO:0000256" key="2">
    <source>
        <dbReference type="PROSITE-ProRule" id="PRU00169"/>
    </source>
</evidence>
<protein>
    <recommendedName>
        <fullName evidence="3">Response regulatory domain-containing protein</fullName>
    </recommendedName>
</protein>
<evidence type="ECO:0000313" key="4">
    <source>
        <dbReference type="EMBL" id="GCE22725.1"/>
    </source>
</evidence>
<keyword evidence="1 2" id="KW-0597">Phosphoprotein</keyword>
<dbReference type="RefSeq" id="WP_161977823.1">
    <property type="nucleotide sequence ID" value="NZ_BIFS01000002.1"/>
</dbReference>
<dbReference type="Gene3D" id="3.40.50.2300">
    <property type="match status" value="1"/>
</dbReference>
<keyword evidence="5" id="KW-1185">Reference proteome</keyword>
<dbReference type="AlphaFoldDB" id="A0A402AUI0"/>
<accession>A0A402AUI0</accession>
<proteinExistence type="predicted"/>
<dbReference type="GO" id="GO:0000160">
    <property type="term" value="P:phosphorelay signal transduction system"/>
    <property type="evidence" value="ECO:0007669"/>
    <property type="project" value="InterPro"/>
</dbReference>
<reference evidence="5" key="1">
    <citation type="submission" date="2018-12" db="EMBL/GenBank/DDBJ databases">
        <title>Tengunoibacter tsumagoiensis gen. nov., sp. nov., Dictyobacter kobayashii sp. nov., D. alpinus sp. nov., and D. joshuensis sp. nov. and description of Dictyobacteraceae fam. nov. within the order Ktedonobacterales isolated from Tengu-no-mugimeshi.</title>
        <authorList>
            <person name="Wang C.M."/>
            <person name="Zheng Y."/>
            <person name="Sakai Y."/>
            <person name="Toyoda A."/>
            <person name="Minakuchi Y."/>
            <person name="Abe K."/>
            <person name="Yokota A."/>
            <person name="Yabe S."/>
        </authorList>
    </citation>
    <scope>NUCLEOTIDE SEQUENCE [LARGE SCALE GENOMIC DNA]</scope>
    <source>
        <strain evidence="5">Uno11</strain>
    </source>
</reference>